<dbReference type="AlphaFoldDB" id="A0A3P3DFD5"/>
<dbReference type="InterPro" id="IPR006034">
    <property type="entry name" value="Asparaginase/glutaminase-like"/>
</dbReference>
<dbReference type="EMBL" id="RRAZ01000020">
    <property type="protein sequence ID" value="RRH72989.1"/>
    <property type="molecule type" value="Genomic_DNA"/>
</dbReference>
<accession>A0A3P3DFD5</accession>
<dbReference type="InterPro" id="IPR004550">
    <property type="entry name" value="AsnASE_II"/>
</dbReference>
<feature type="domain" description="L-asparaginase N-terminal" evidence="4">
    <location>
        <begin position="7"/>
        <end position="201"/>
    </location>
</feature>
<dbReference type="GO" id="GO:0006528">
    <property type="term" value="P:asparagine metabolic process"/>
    <property type="evidence" value="ECO:0007669"/>
    <property type="project" value="InterPro"/>
</dbReference>
<dbReference type="Gene3D" id="3.40.50.40">
    <property type="match status" value="1"/>
</dbReference>
<dbReference type="PIRSF" id="PIRSF001220">
    <property type="entry name" value="L-ASNase_gatD"/>
    <property type="match status" value="1"/>
</dbReference>
<organism evidence="6 7">
    <name type="scientific">Falsigemmobacter faecalis</name>
    <dbReference type="NCBI Taxonomy" id="2488730"/>
    <lineage>
        <taxon>Bacteria</taxon>
        <taxon>Pseudomonadati</taxon>
        <taxon>Pseudomonadota</taxon>
        <taxon>Alphaproteobacteria</taxon>
        <taxon>Rhodobacterales</taxon>
        <taxon>Paracoccaceae</taxon>
        <taxon>Falsigemmobacter</taxon>
    </lineage>
</organism>
<dbReference type="PIRSF" id="PIRSF500176">
    <property type="entry name" value="L_ASNase"/>
    <property type="match status" value="1"/>
</dbReference>
<dbReference type="InterPro" id="IPR036152">
    <property type="entry name" value="Asp/glu_Ase-like_sf"/>
</dbReference>
<sequence>MSDLPLIGLIGAGGTISSLATDPRDYMEYPETGRKLSVHEVLEELPQLQEFAALKPLAFRSVGSSAMGPEDWLRLHATIMAAVAESPEIAGFVILHGTATLEETAYFLSLTLPGDRPVVVVGAQRPLNTLSSDATANAINALRTAAAPEARGRGVMVVLNDEIHSARDVTKGSTFRLDAFHSPAHGPIGVCDPDRVVFYAPALPRDAGPAFDLTGLTALPRVDILHAYAGNDGVMVRACLAARAEGLISAGFAPGMAPTLEREALVEAARAGTPVVQACRAGSGRVARRGWLTRERWIASGDLSPLKARILLMLALQQTRDPDALQRIFDRH</sequence>
<gene>
    <name evidence="6" type="ORF">EG244_13615</name>
</gene>
<proteinExistence type="inferred from homology"/>
<dbReference type="Pfam" id="PF00710">
    <property type="entry name" value="Asparaginase"/>
    <property type="match status" value="1"/>
</dbReference>
<dbReference type="PANTHER" id="PTHR11707">
    <property type="entry name" value="L-ASPARAGINASE"/>
    <property type="match status" value="1"/>
</dbReference>
<dbReference type="OrthoDB" id="9788068at2"/>
<dbReference type="InterPro" id="IPR027474">
    <property type="entry name" value="L-asparaginase_N"/>
</dbReference>
<dbReference type="SUPFAM" id="SSF53774">
    <property type="entry name" value="Glutaminase/Asparaginase"/>
    <property type="match status" value="1"/>
</dbReference>
<dbReference type="CDD" id="cd08964">
    <property type="entry name" value="L-asparaginase_II"/>
    <property type="match status" value="1"/>
</dbReference>
<dbReference type="RefSeq" id="WP_124965542.1">
    <property type="nucleotide sequence ID" value="NZ_RRAZ01000020.1"/>
</dbReference>
<evidence type="ECO:0000313" key="6">
    <source>
        <dbReference type="EMBL" id="RRH72989.1"/>
    </source>
</evidence>
<dbReference type="GO" id="GO:0004067">
    <property type="term" value="F:asparaginase activity"/>
    <property type="evidence" value="ECO:0007669"/>
    <property type="project" value="UniProtKB-UniRule"/>
</dbReference>
<dbReference type="SMART" id="SM00870">
    <property type="entry name" value="Asparaginase"/>
    <property type="match status" value="1"/>
</dbReference>
<dbReference type="PRINTS" id="PR00139">
    <property type="entry name" value="ASNGLNASE"/>
</dbReference>
<keyword evidence="7" id="KW-1185">Reference proteome</keyword>
<comment type="similarity">
    <text evidence="1">Belongs to the asparaginase 1 family.</text>
</comment>
<feature type="active site" description="O-isoaspartyl threonine intermediate" evidence="3">
    <location>
        <position position="15"/>
    </location>
</feature>
<dbReference type="InterPro" id="IPR027473">
    <property type="entry name" value="L-asparaginase_C"/>
</dbReference>
<dbReference type="PROSITE" id="PS51732">
    <property type="entry name" value="ASN_GLN_ASE_3"/>
    <property type="match status" value="1"/>
</dbReference>
<comment type="caution">
    <text evidence="6">The sequence shown here is derived from an EMBL/GenBank/DDBJ whole genome shotgun (WGS) entry which is preliminary data.</text>
</comment>
<dbReference type="Proteomes" id="UP000282125">
    <property type="component" value="Unassembled WGS sequence"/>
</dbReference>
<evidence type="ECO:0000259" key="5">
    <source>
        <dbReference type="Pfam" id="PF17763"/>
    </source>
</evidence>
<dbReference type="InterPro" id="IPR040919">
    <property type="entry name" value="Asparaginase_C"/>
</dbReference>
<evidence type="ECO:0000256" key="1">
    <source>
        <dbReference type="ARBA" id="ARBA00010518"/>
    </source>
</evidence>
<name>A0A3P3DFD5_9RHOB</name>
<dbReference type="Pfam" id="PF17763">
    <property type="entry name" value="Asparaginase_C"/>
    <property type="match status" value="1"/>
</dbReference>
<feature type="domain" description="Asparaginase/glutaminase C-terminal" evidence="5">
    <location>
        <begin position="221"/>
        <end position="329"/>
    </location>
</feature>
<reference evidence="6 7" key="1">
    <citation type="submission" date="2018-11" db="EMBL/GenBank/DDBJ databases">
        <title>Gemmobacter sp. nov., YIM 102744-1 draft genome.</title>
        <authorList>
            <person name="Li G."/>
            <person name="Jiang Y."/>
        </authorList>
    </citation>
    <scope>NUCLEOTIDE SEQUENCE [LARGE SCALE GENOMIC DNA]</scope>
    <source>
        <strain evidence="6 7">YIM 102744-1</strain>
    </source>
</reference>
<evidence type="ECO:0000313" key="7">
    <source>
        <dbReference type="Proteomes" id="UP000282125"/>
    </source>
</evidence>
<dbReference type="PANTHER" id="PTHR11707:SF28">
    <property type="entry name" value="60 KDA LYSOPHOSPHOLIPASE"/>
    <property type="match status" value="1"/>
</dbReference>
<dbReference type="FunFam" id="3.40.50.1170:FF:000001">
    <property type="entry name" value="L-asparaginase 2"/>
    <property type="match status" value="1"/>
</dbReference>
<dbReference type="InterPro" id="IPR037152">
    <property type="entry name" value="L-asparaginase_N_sf"/>
</dbReference>
<dbReference type="Gene3D" id="3.40.50.1170">
    <property type="entry name" value="L-asparaginase, N-terminal domain"/>
    <property type="match status" value="1"/>
</dbReference>
<evidence type="ECO:0000259" key="4">
    <source>
        <dbReference type="Pfam" id="PF00710"/>
    </source>
</evidence>
<protein>
    <submittedName>
        <fullName evidence="6">Asparaginase</fullName>
    </submittedName>
</protein>
<keyword evidence="2" id="KW-0378">Hydrolase</keyword>
<evidence type="ECO:0000256" key="2">
    <source>
        <dbReference type="ARBA" id="ARBA00022801"/>
    </source>
</evidence>
<evidence type="ECO:0000256" key="3">
    <source>
        <dbReference type="PIRSR" id="PIRSR001220-1"/>
    </source>
</evidence>